<sequence>MSIVATLELRLRPEKVEAAPAVLDEVLAETRAFAGNLGVEVLTDVEDPTRVTAFERWESLEHDAAYRAWRAGDGNRPALGALLAAPPVLTHWTTTGD</sequence>
<evidence type="ECO:0000259" key="1">
    <source>
        <dbReference type="PROSITE" id="PS51725"/>
    </source>
</evidence>
<evidence type="ECO:0000313" key="2">
    <source>
        <dbReference type="EMBL" id="ALX04562.1"/>
    </source>
</evidence>
<accession>A0A0U4D8R7</accession>
<dbReference type="EMBL" id="CP011502">
    <property type="protein sequence ID" value="ALX04562.1"/>
    <property type="molecule type" value="Genomic_DNA"/>
</dbReference>
<dbReference type="Proteomes" id="UP000067689">
    <property type="component" value="Chromosome"/>
</dbReference>
<dbReference type="InterPro" id="IPR007138">
    <property type="entry name" value="ABM_dom"/>
</dbReference>
<protein>
    <recommendedName>
        <fullName evidence="1">ABM domain-containing protein</fullName>
    </recommendedName>
</protein>
<dbReference type="AlphaFoldDB" id="A0A0U4D8R7"/>
<dbReference type="PROSITE" id="PS51725">
    <property type="entry name" value="ABM"/>
    <property type="match status" value="1"/>
</dbReference>
<feature type="domain" description="ABM" evidence="1">
    <location>
        <begin position="3"/>
        <end position="92"/>
    </location>
</feature>
<dbReference type="Pfam" id="PF03992">
    <property type="entry name" value="ABM"/>
    <property type="match status" value="1"/>
</dbReference>
<proteinExistence type="predicted"/>
<dbReference type="KEGG" id="aer:AERYTH_07575"/>
<dbReference type="RefSeq" id="WP_067856704.1">
    <property type="nucleotide sequence ID" value="NZ_CP011502.1"/>
</dbReference>
<gene>
    <name evidence="2" type="ORF">AERYTH_07575</name>
</gene>
<dbReference type="OrthoDB" id="7867302at2"/>
<dbReference type="SUPFAM" id="SSF54909">
    <property type="entry name" value="Dimeric alpha+beta barrel"/>
    <property type="match status" value="1"/>
</dbReference>
<keyword evidence="3" id="KW-1185">Reference proteome</keyword>
<reference evidence="2 3" key="1">
    <citation type="journal article" date="1991" name="Int. J. Syst. Bacteriol.">
        <title>Description of the erythromycin-producing bacterium Arthrobacter sp. strain NRRL B-3381 as Aeromicrobium erythreum gen. nov., sp. nov.</title>
        <authorList>
            <person name="Miller E.S."/>
            <person name="Woese C.R."/>
            <person name="Brenner S."/>
        </authorList>
    </citation>
    <scope>NUCLEOTIDE SEQUENCE [LARGE SCALE GENOMIC DNA]</scope>
    <source>
        <strain evidence="2 3">AR18</strain>
    </source>
</reference>
<dbReference type="PATRIC" id="fig|2041.4.peg.1588"/>
<organism evidence="2 3">
    <name type="scientific">Aeromicrobium erythreum</name>
    <dbReference type="NCBI Taxonomy" id="2041"/>
    <lineage>
        <taxon>Bacteria</taxon>
        <taxon>Bacillati</taxon>
        <taxon>Actinomycetota</taxon>
        <taxon>Actinomycetes</taxon>
        <taxon>Propionibacteriales</taxon>
        <taxon>Nocardioidaceae</taxon>
        <taxon>Aeromicrobium</taxon>
    </lineage>
</organism>
<dbReference type="InterPro" id="IPR011008">
    <property type="entry name" value="Dimeric_a/b-barrel"/>
</dbReference>
<dbReference type="STRING" id="2041.AERYTH_07575"/>
<name>A0A0U4D8R7_9ACTN</name>
<dbReference type="Gene3D" id="3.30.70.100">
    <property type="match status" value="1"/>
</dbReference>
<evidence type="ECO:0000313" key="3">
    <source>
        <dbReference type="Proteomes" id="UP000067689"/>
    </source>
</evidence>